<evidence type="ECO:0000256" key="2">
    <source>
        <dbReference type="ARBA" id="ARBA00023315"/>
    </source>
</evidence>
<accession>A0ABX1F7W0</accession>
<proteinExistence type="predicted"/>
<sequence length="154" mass="16900">MMVAEPITLPDNIVFRPATRADFEALLDLSVRVMRPHLERVGRWDPPRRRARMEAAFAGGGLQVIEDRGQAIGCIGLEPGADSVTLHSLYLEPALQGRGLGAAVVAQALALHPGRGLAIEVLKDSPARRFWERQGFVLVGEQPFDWVMARPPTD</sequence>
<evidence type="ECO:0000259" key="3">
    <source>
        <dbReference type="PROSITE" id="PS51186"/>
    </source>
</evidence>
<keyword evidence="5" id="KW-1185">Reference proteome</keyword>
<reference evidence="4 5" key="1">
    <citation type="submission" date="2020-03" db="EMBL/GenBank/DDBJ databases">
        <title>Roseomonas selenitidurans sp. nov. isolated from soil.</title>
        <authorList>
            <person name="Liu H."/>
        </authorList>
    </citation>
    <scope>NUCLEOTIDE SEQUENCE [LARGE SCALE GENOMIC DNA]</scope>
    <source>
        <strain evidence="4 5">JCM 15073</strain>
    </source>
</reference>
<gene>
    <name evidence="4" type="ORF">HB662_26770</name>
</gene>
<organism evidence="4 5">
    <name type="scientific">Falsiroseomonas frigidaquae</name>
    <dbReference type="NCBI Taxonomy" id="487318"/>
    <lineage>
        <taxon>Bacteria</taxon>
        <taxon>Pseudomonadati</taxon>
        <taxon>Pseudomonadota</taxon>
        <taxon>Alphaproteobacteria</taxon>
        <taxon>Acetobacterales</taxon>
        <taxon>Roseomonadaceae</taxon>
        <taxon>Falsiroseomonas</taxon>
    </lineage>
</organism>
<dbReference type="PANTHER" id="PTHR43877:SF2">
    <property type="entry name" value="AMINOALKYLPHOSPHONATE N-ACETYLTRANSFERASE-RELATED"/>
    <property type="match status" value="1"/>
</dbReference>
<keyword evidence="2" id="KW-0012">Acyltransferase</keyword>
<dbReference type="Proteomes" id="UP000765160">
    <property type="component" value="Unassembled WGS sequence"/>
</dbReference>
<feature type="domain" description="N-acetyltransferase" evidence="3">
    <location>
        <begin position="13"/>
        <end position="153"/>
    </location>
</feature>
<name>A0ABX1F7W0_9PROT</name>
<dbReference type="PANTHER" id="PTHR43877">
    <property type="entry name" value="AMINOALKYLPHOSPHONATE N-ACETYLTRANSFERASE-RELATED-RELATED"/>
    <property type="match status" value="1"/>
</dbReference>
<dbReference type="PROSITE" id="PS51186">
    <property type="entry name" value="GNAT"/>
    <property type="match status" value="1"/>
</dbReference>
<keyword evidence="1" id="KW-0808">Transferase</keyword>
<evidence type="ECO:0000256" key="1">
    <source>
        <dbReference type="ARBA" id="ARBA00022679"/>
    </source>
</evidence>
<dbReference type="Pfam" id="PF13508">
    <property type="entry name" value="Acetyltransf_7"/>
    <property type="match status" value="1"/>
</dbReference>
<dbReference type="InterPro" id="IPR000182">
    <property type="entry name" value="GNAT_dom"/>
</dbReference>
<dbReference type="InterPro" id="IPR050832">
    <property type="entry name" value="Bact_Acetyltransf"/>
</dbReference>
<dbReference type="Gene3D" id="3.40.630.30">
    <property type="match status" value="1"/>
</dbReference>
<comment type="caution">
    <text evidence="4">The sequence shown here is derived from an EMBL/GenBank/DDBJ whole genome shotgun (WGS) entry which is preliminary data.</text>
</comment>
<dbReference type="SUPFAM" id="SSF55729">
    <property type="entry name" value="Acyl-CoA N-acyltransferases (Nat)"/>
    <property type="match status" value="1"/>
</dbReference>
<dbReference type="RefSeq" id="WP_168054749.1">
    <property type="nucleotide sequence ID" value="NZ_JAATJR010000009.1"/>
</dbReference>
<evidence type="ECO:0000313" key="4">
    <source>
        <dbReference type="EMBL" id="NKE48405.1"/>
    </source>
</evidence>
<dbReference type="InterPro" id="IPR016181">
    <property type="entry name" value="Acyl_CoA_acyltransferase"/>
</dbReference>
<evidence type="ECO:0000313" key="5">
    <source>
        <dbReference type="Proteomes" id="UP000765160"/>
    </source>
</evidence>
<dbReference type="EMBL" id="JAAVTX010000009">
    <property type="protein sequence ID" value="NKE48405.1"/>
    <property type="molecule type" value="Genomic_DNA"/>
</dbReference>
<dbReference type="CDD" id="cd04301">
    <property type="entry name" value="NAT_SF"/>
    <property type="match status" value="1"/>
</dbReference>
<protein>
    <submittedName>
        <fullName evidence="4">GNAT family N-acetyltransferase</fullName>
    </submittedName>
</protein>